<reference evidence="1" key="1">
    <citation type="submission" date="2022-10" db="EMBL/GenBank/DDBJ databases">
        <title>The complete genomes of actinobacterial strains from the NBC collection.</title>
        <authorList>
            <person name="Joergensen T.S."/>
            <person name="Alvarez Arevalo M."/>
            <person name="Sterndorff E.B."/>
            <person name="Faurdal D."/>
            <person name="Vuksanovic O."/>
            <person name="Mourched A.-S."/>
            <person name="Charusanti P."/>
            <person name="Shaw S."/>
            <person name="Blin K."/>
            <person name="Weber T."/>
        </authorList>
    </citation>
    <scope>NUCLEOTIDE SEQUENCE</scope>
    <source>
        <strain evidence="1">NBC_00093</strain>
    </source>
</reference>
<name>A0AAU2AED1_9ACTN</name>
<gene>
    <name evidence="1" type="ORF">OHA22_43370</name>
</gene>
<evidence type="ECO:0000313" key="1">
    <source>
        <dbReference type="EMBL" id="WTT21896.1"/>
    </source>
</evidence>
<dbReference type="EMBL" id="CP108222">
    <property type="protein sequence ID" value="WTT21896.1"/>
    <property type="molecule type" value="Genomic_DNA"/>
</dbReference>
<organism evidence="1">
    <name type="scientific">Streptomyces sp. NBC_00093</name>
    <dbReference type="NCBI Taxonomy" id="2975649"/>
    <lineage>
        <taxon>Bacteria</taxon>
        <taxon>Bacillati</taxon>
        <taxon>Actinomycetota</taxon>
        <taxon>Actinomycetes</taxon>
        <taxon>Kitasatosporales</taxon>
        <taxon>Streptomycetaceae</taxon>
        <taxon>Streptomyces</taxon>
    </lineage>
</organism>
<dbReference type="AlphaFoldDB" id="A0AAU2AED1"/>
<accession>A0AAU2AED1</accession>
<proteinExistence type="predicted"/>
<protein>
    <submittedName>
        <fullName evidence="1">Uncharacterized protein</fullName>
    </submittedName>
</protein>
<sequence length="66" mass="7200">MRLPTGTDGREGTSLAEVEVMARNLGGVRIVQGIDAAPYALHRVTDQDTLERALTSDMKQPILAHR</sequence>